<dbReference type="Proteomes" id="UP001165060">
    <property type="component" value="Unassembled WGS sequence"/>
</dbReference>
<keyword evidence="2" id="KW-1185">Reference proteome</keyword>
<gene>
    <name evidence="1" type="ORF">TeGR_g6103</name>
</gene>
<dbReference type="EMBL" id="BRYB01000264">
    <property type="protein sequence ID" value="GMI26619.1"/>
    <property type="molecule type" value="Genomic_DNA"/>
</dbReference>
<protein>
    <submittedName>
        <fullName evidence="1">Uncharacterized protein</fullName>
    </submittedName>
</protein>
<evidence type="ECO:0000313" key="1">
    <source>
        <dbReference type="EMBL" id="GMI26619.1"/>
    </source>
</evidence>
<name>A0ABQ6MIQ6_9STRA</name>
<sequence length="79" mass="9027">MSTGRRVGFITKLLLSSSASTLSGLYRAILVRLNSLRRMVKSYYARRTGRRMRTPRAGSPNRQLFFVDDVPGEDYEDLV</sequence>
<organism evidence="1 2">
    <name type="scientific">Tetraparma gracilis</name>
    <dbReference type="NCBI Taxonomy" id="2962635"/>
    <lineage>
        <taxon>Eukaryota</taxon>
        <taxon>Sar</taxon>
        <taxon>Stramenopiles</taxon>
        <taxon>Ochrophyta</taxon>
        <taxon>Bolidophyceae</taxon>
        <taxon>Parmales</taxon>
        <taxon>Triparmaceae</taxon>
        <taxon>Tetraparma</taxon>
    </lineage>
</organism>
<proteinExistence type="predicted"/>
<comment type="caution">
    <text evidence="1">The sequence shown here is derived from an EMBL/GenBank/DDBJ whole genome shotgun (WGS) entry which is preliminary data.</text>
</comment>
<evidence type="ECO:0000313" key="2">
    <source>
        <dbReference type="Proteomes" id="UP001165060"/>
    </source>
</evidence>
<accession>A0ABQ6MIQ6</accession>
<reference evidence="1 2" key="1">
    <citation type="journal article" date="2023" name="Commun. Biol.">
        <title>Genome analysis of Parmales, the sister group of diatoms, reveals the evolutionary specialization of diatoms from phago-mixotrophs to photoautotrophs.</title>
        <authorList>
            <person name="Ban H."/>
            <person name="Sato S."/>
            <person name="Yoshikawa S."/>
            <person name="Yamada K."/>
            <person name="Nakamura Y."/>
            <person name="Ichinomiya M."/>
            <person name="Sato N."/>
            <person name="Blanc-Mathieu R."/>
            <person name="Endo H."/>
            <person name="Kuwata A."/>
            <person name="Ogata H."/>
        </authorList>
    </citation>
    <scope>NUCLEOTIDE SEQUENCE [LARGE SCALE GENOMIC DNA]</scope>
</reference>